<feature type="region of interest" description="Disordered" evidence="3">
    <location>
        <begin position="1"/>
        <end position="29"/>
    </location>
</feature>
<dbReference type="AlphaFoldDB" id="A0AAY4CEA4"/>
<dbReference type="InterPro" id="IPR051296">
    <property type="entry name" value="Cdc42_Effector_BORG/CEP"/>
</dbReference>
<dbReference type="GO" id="GO:0005737">
    <property type="term" value="C:cytoplasm"/>
    <property type="evidence" value="ECO:0007669"/>
    <property type="project" value="TreeGrafter"/>
</dbReference>
<dbReference type="GO" id="GO:0008360">
    <property type="term" value="P:regulation of cell shape"/>
    <property type="evidence" value="ECO:0007669"/>
    <property type="project" value="TreeGrafter"/>
</dbReference>
<dbReference type="GO" id="GO:0005886">
    <property type="term" value="C:plasma membrane"/>
    <property type="evidence" value="ECO:0007669"/>
    <property type="project" value="TreeGrafter"/>
</dbReference>
<evidence type="ECO:0000313" key="5">
    <source>
        <dbReference type="Ensembl" id="ENSDCDP00010031054.1"/>
    </source>
</evidence>
<evidence type="ECO:0000256" key="1">
    <source>
        <dbReference type="ARBA" id="ARBA00004184"/>
    </source>
</evidence>
<dbReference type="PROSITE" id="PS50108">
    <property type="entry name" value="CRIB"/>
    <property type="match status" value="1"/>
</dbReference>
<reference evidence="5" key="2">
    <citation type="submission" date="2025-08" db="UniProtKB">
        <authorList>
            <consortium name="Ensembl"/>
        </authorList>
    </citation>
    <scope>IDENTIFICATION</scope>
</reference>
<dbReference type="PANTHER" id="PTHR15344:SF20">
    <property type="entry name" value="CDC42 EFFECTOR PROTEIN 3-LIKE"/>
    <property type="match status" value="1"/>
</dbReference>
<gene>
    <name evidence="5" type="primary">LOC114803397</name>
</gene>
<name>A0AAY4CEA4_9TELE</name>
<dbReference type="GO" id="GO:0031274">
    <property type="term" value="P:positive regulation of pseudopodium assembly"/>
    <property type="evidence" value="ECO:0007669"/>
    <property type="project" value="TreeGrafter"/>
</dbReference>
<organism evidence="5 6">
    <name type="scientific">Denticeps clupeoides</name>
    <name type="common">denticle herring</name>
    <dbReference type="NCBI Taxonomy" id="299321"/>
    <lineage>
        <taxon>Eukaryota</taxon>
        <taxon>Metazoa</taxon>
        <taxon>Chordata</taxon>
        <taxon>Craniata</taxon>
        <taxon>Vertebrata</taxon>
        <taxon>Euteleostomi</taxon>
        <taxon>Actinopterygii</taxon>
        <taxon>Neopterygii</taxon>
        <taxon>Teleostei</taxon>
        <taxon>Clupei</taxon>
        <taxon>Clupeiformes</taxon>
        <taxon>Denticipitoidei</taxon>
        <taxon>Denticipitidae</taxon>
        <taxon>Denticeps</taxon>
    </lineage>
</organism>
<dbReference type="Pfam" id="PF00786">
    <property type="entry name" value="PBD"/>
    <property type="match status" value="1"/>
</dbReference>
<dbReference type="InterPro" id="IPR000095">
    <property type="entry name" value="CRIB_dom"/>
</dbReference>
<reference evidence="5" key="3">
    <citation type="submission" date="2025-09" db="UniProtKB">
        <authorList>
            <consortium name="Ensembl"/>
        </authorList>
    </citation>
    <scope>IDENTIFICATION</scope>
</reference>
<dbReference type="GeneTree" id="ENSGT00940000167811"/>
<dbReference type="Proteomes" id="UP000694580">
    <property type="component" value="Chromosome 14"/>
</dbReference>
<dbReference type="SMART" id="SM00285">
    <property type="entry name" value="PBD"/>
    <property type="match status" value="1"/>
</dbReference>
<dbReference type="PANTHER" id="PTHR15344">
    <property type="entry name" value="CDC42 EFFECTOR PROTEIN BORG"/>
    <property type="match status" value="1"/>
</dbReference>
<evidence type="ECO:0000313" key="6">
    <source>
        <dbReference type="Proteomes" id="UP000694580"/>
    </source>
</evidence>
<keyword evidence="6" id="KW-1185">Reference proteome</keyword>
<dbReference type="RefSeq" id="XP_028858758.1">
    <property type="nucleotide sequence ID" value="XM_029002925.1"/>
</dbReference>
<evidence type="ECO:0000256" key="3">
    <source>
        <dbReference type="SAM" id="MobiDB-lite"/>
    </source>
</evidence>
<dbReference type="GO" id="GO:0007266">
    <property type="term" value="P:Rho protein signal transduction"/>
    <property type="evidence" value="ECO:0007669"/>
    <property type="project" value="TreeGrafter"/>
</dbReference>
<protein>
    <recommendedName>
        <fullName evidence="4">CRIB domain-containing protein</fullName>
    </recommendedName>
</protein>
<dbReference type="GO" id="GO:0030838">
    <property type="term" value="P:positive regulation of actin filament polymerization"/>
    <property type="evidence" value="ECO:0007669"/>
    <property type="project" value="TreeGrafter"/>
</dbReference>
<dbReference type="Ensembl" id="ENSDCDT00010038449.1">
    <property type="protein sequence ID" value="ENSDCDP00010031054.1"/>
    <property type="gene ID" value="ENSDCDG00010019824.1"/>
</dbReference>
<dbReference type="GO" id="GO:0005856">
    <property type="term" value="C:cytoskeleton"/>
    <property type="evidence" value="ECO:0007669"/>
    <property type="project" value="TreeGrafter"/>
</dbReference>
<reference evidence="5 6" key="1">
    <citation type="submission" date="2020-06" db="EMBL/GenBank/DDBJ databases">
        <authorList>
            <consortium name="Wellcome Sanger Institute Data Sharing"/>
        </authorList>
    </citation>
    <scope>NUCLEOTIDE SEQUENCE [LARGE SCALE GENOMIC DNA]</scope>
</reference>
<dbReference type="GO" id="GO:0012505">
    <property type="term" value="C:endomembrane system"/>
    <property type="evidence" value="ECO:0007669"/>
    <property type="project" value="UniProtKB-SubCell"/>
</dbReference>
<comment type="similarity">
    <text evidence="2">Belongs to the BORG/CEP family.</text>
</comment>
<feature type="domain" description="CRIB" evidence="4">
    <location>
        <begin position="31"/>
        <end position="45"/>
    </location>
</feature>
<dbReference type="Pfam" id="PF14957">
    <property type="entry name" value="BORG_CEP"/>
    <property type="match status" value="1"/>
</dbReference>
<sequence length="169" mass="18249">MPLKSSLHFKSATLRSSRKPRPGTGLSVGMISQPLGDFRHLSHIGLDSHGDAFGDLSLFQKGGSAVLHGSCSDQNLYLMASPPPKPPRLLSPEEITPGTQASANSRPKKSHSLPMLDDVEMEEGACPAARSQLPKHQYSDYAVDELPLVLNLDLGPSILEEVLKVMENK</sequence>
<comment type="subcellular location">
    <subcellularLocation>
        <location evidence="1">Endomembrane system</location>
        <topology evidence="1">Peripheral membrane protein</topology>
    </subcellularLocation>
</comment>
<dbReference type="InterPro" id="IPR029273">
    <property type="entry name" value="Cdc42_effect-like"/>
</dbReference>
<accession>A0AAY4CEA4</accession>
<dbReference type="GO" id="GO:0031267">
    <property type="term" value="F:small GTPase binding"/>
    <property type="evidence" value="ECO:0007669"/>
    <property type="project" value="TreeGrafter"/>
</dbReference>
<dbReference type="GeneID" id="114803397"/>
<evidence type="ECO:0000259" key="4">
    <source>
        <dbReference type="PROSITE" id="PS50108"/>
    </source>
</evidence>
<evidence type="ECO:0000256" key="2">
    <source>
        <dbReference type="ARBA" id="ARBA00010770"/>
    </source>
</evidence>
<proteinExistence type="inferred from homology"/>
<feature type="region of interest" description="Disordered" evidence="3">
    <location>
        <begin position="78"/>
        <end position="112"/>
    </location>
</feature>